<keyword evidence="2" id="KW-1185">Reference proteome</keyword>
<organism evidence="1 2">
    <name type="scientific">[Clostridium] methylpentosum DSM 5476</name>
    <dbReference type="NCBI Taxonomy" id="537013"/>
    <lineage>
        <taxon>Bacteria</taxon>
        <taxon>Bacillati</taxon>
        <taxon>Bacillota</taxon>
        <taxon>Clostridia</taxon>
        <taxon>Eubacteriales</taxon>
        <taxon>Oscillospiraceae</taxon>
        <taxon>Oscillospiraceae incertae sedis</taxon>
    </lineage>
</organism>
<reference evidence="1 2" key="1">
    <citation type="submission" date="2009-01" db="EMBL/GenBank/DDBJ databases">
        <authorList>
            <person name="Fulton L."/>
            <person name="Clifton S."/>
            <person name="Fulton B."/>
            <person name="Xu J."/>
            <person name="Minx P."/>
            <person name="Pepin K.H."/>
            <person name="Johnson M."/>
            <person name="Bhonagiri V."/>
            <person name="Nash W.E."/>
            <person name="Mardis E.R."/>
            <person name="Wilson R.K."/>
        </authorList>
    </citation>
    <scope>NUCLEOTIDE SEQUENCE [LARGE SCALE GENOMIC DNA]</scope>
    <source>
        <strain evidence="1 2">DSM 5476</strain>
    </source>
</reference>
<gene>
    <name evidence="1" type="ORF">CLOSTMETH_00984</name>
</gene>
<protein>
    <submittedName>
        <fullName evidence="1">Uncharacterized protein</fullName>
    </submittedName>
</protein>
<sequence>MSSTVFLFKEVILAILSIQPPRADGTNFIICYTCNNPKSIIPEHPAFFKGFSPFSCKINGIFHL</sequence>
<dbReference type="HOGENOM" id="CLU_2859804_0_0_9"/>
<proteinExistence type="predicted"/>
<comment type="caution">
    <text evidence="1">The sequence shown here is derived from an EMBL/GenBank/DDBJ whole genome shotgun (WGS) entry which is preliminary data.</text>
</comment>
<dbReference type="Proteomes" id="UP000003340">
    <property type="component" value="Unassembled WGS sequence"/>
</dbReference>
<dbReference type="AlphaFoldDB" id="C0EAW6"/>
<evidence type="ECO:0000313" key="2">
    <source>
        <dbReference type="Proteomes" id="UP000003340"/>
    </source>
</evidence>
<evidence type="ECO:0000313" key="1">
    <source>
        <dbReference type="EMBL" id="EEG31435.1"/>
    </source>
</evidence>
<dbReference type="EMBL" id="ACEC01000035">
    <property type="protein sequence ID" value="EEG31435.1"/>
    <property type="molecule type" value="Genomic_DNA"/>
</dbReference>
<name>C0EAW6_9FIRM</name>
<reference evidence="1 2" key="2">
    <citation type="submission" date="2009-02" db="EMBL/GenBank/DDBJ databases">
        <title>Draft genome sequence of Clostridium methylpentosum (DSM 5476).</title>
        <authorList>
            <person name="Sudarsanam P."/>
            <person name="Ley R."/>
            <person name="Guruge J."/>
            <person name="Turnbaugh P.J."/>
            <person name="Mahowald M."/>
            <person name="Liep D."/>
            <person name="Gordon J."/>
        </authorList>
    </citation>
    <scope>NUCLEOTIDE SEQUENCE [LARGE SCALE GENOMIC DNA]</scope>
    <source>
        <strain evidence="1 2">DSM 5476</strain>
    </source>
</reference>
<accession>C0EAW6</accession>